<evidence type="ECO:0000313" key="2">
    <source>
        <dbReference type="Proteomes" id="UP000053240"/>
    </source>
</evidence>
<dbReference type="InParanoid" id="A0A194RJJ7"/>
<evidence type="ECO:0000313" key="1">
    <source>
        <dbReference type="EMBL" id="KPJ17727.1"/>
    </source>
</evidence>
<dbReference type="AlphaFoldDB" id="A0A194RJJ7"/>
<proteinExistence type="predicted"/>
<organism evidence="1 2">
    <name type="scientific">Papilio machaon</name>
    <name type="common">Old World swallowtail butterfly</name>
    <dbReference type="NCBI Taxonomy" id="76193"/>
    <lineage>
        <taxon>Eukaryota</taxon>
        <taxon>Metazoa</taxon>
        <taxon>Ecdysozoa</taxon>
        <taxon>Arthropoda</taxon>
        <taxon>Hexapoda</taxon>
        <taxon>Insecta</taxon>
        <taxon>Pterygota</taxon>
        <taxon>Neoptera</taxon>
        <taxon>Endopterygota</taxon>
        <taxon>Lepidoptera</taxon>
        <taxon>Glossata</taxon>
        <taxon>Ditrysia</taxon>
        <taxon>Papilionoidea</taxon>
        <taxon>Papilionidae</taxon>
        <taxon>Papilioninae</taxon>
        <taxon>Papilio</taxon>
    </lineage>
</organism>
<dbReference type="EMBL" id="KQ460118">
    <property type="protein sequence ID" value="KPJ17727.1"/>
    <property type="molecule type" value="Genomic_DNA"/>
</dbReference>
<name>A0A194RJJ7_PAPMA</name>
<reference evidence="1 2" key="1">
    <citation type="journal article" date="2015" name="Nat. Commun.">
        <title>Outbred genome sequencing and CRISPR/Cas9 gene editing in butterflies.</title>
        <authorList>
            <person name="Li X."/>
            <person name="Fan D."/>
            <person name="Zhang W."/>
            <person name="Liu G."/>
            <person name="Zhang L."/>
            <person name="Zhao L."/>
            <person name="Fang X."/>
            <person name="Chen L."/>
            <person name="Dong Y."/>
            <person name="Chen Y."/>
            <person name="Ding Y."/>
            <person name="Zhao R."/>
            <person name="Feng M."/>
            <person name="Zhu Y."/>
            <person name="Feng Y."/>
            <person name="Jiang X."/>
            <person name="Zhu D."/>
            <person name="Xiang H."/>
            <person name="Feng X."/>
            <person name="Li S."/>
            <person name="Wang J."/>
            <person name="Zhang G."/>
            <person name="Kronforst M.R."/>
            <person name="Wang W."/>
        </authorList>
    </citation>
    <scope>NUCLEOTIDE SEQUENCE [LARGE SCALE GENOMIC DNA]</scope>
    <source>
        <strain evidence="1">Ya'a_city_454_Pm</strain>
        <tissue evidence="1">Whole body</tissue>
    </source>
</reference>
<protein>
    <submittedName>
        <fullName evidence="1">Uncharacterized protein</fullName>
    </submittedName>
</protein>
<sequence>MSITGECIPIYKQFMSDVAGIFMRHGIPLYYRTAISQNPYDAITDSSSPEEPYQTEKTSSESIFSSIIPDKLSGSICTAVIFMLGWKLLANKR</sequence>
<gene>
    <name evidence="1" type="ORF">RR48_07211</name>
</gene>
<accession>A0A194RJJ7</accession>
<dbReference type="Proteomes" id="UP000053240">
    <property type="component" value="Unassembled WGS sequence"/>
</dbReference>
<keyword evidence="2" id="KW-1185">Reference proteome</keyword>